<dbReference type="InterPro" id="IPR018247">
    <property type="entry name" value="EF_Hand_1_Ca_BS"/>
</dbReference>
<dbReference type="CDD" id="cd00063">
    <property type="entry name" value="FN3"/>
    <property type="match status" value="1"/>
</dbReference>
<dbReference type="SUPFAM" id="SSF52058">
    <property type="entry name" value="L domain-like"/>
    <property type="match status" value="1"/>
</dbReference>
<protein>
    <submittedName>
        <fullName evidence="4">Fibronectin</fullName>
    </submittedName>
</protein>
<dbReference type="InterPro" id="IPR016134">
    <property type="entry name" value="Dockerin_dom"/>
</dbReference>
<dbReference type="SUPFAM" id="SSF49265">
    <property type="entry name" value="Fibronectin type III"/>
    <property type="match status" value="1"/>
</dbReference>
<evidence type="ECO:0000256" key="1">
    <source>
        <dbReference type="SAM" id="SignalP"/>
    </source>
</evidence>
<dbReference type="PANTHER" id="PTHR45661:SF3">
    <property type="entry name" value="IG-LIKE DOMAIN-CONTAINING PROTEIN"/>
    <property type="match status" value="1"/>
</dbReference>
<accession>A0A011VSN5</accession>
<dbReference type="Gene3D" id="2.60.40.10">
    <property type="entry name" value="Immunoglobulins"/>
    <property type="match status" value="2"/>
</dbReference>
<dbReference type="Proteomes" id="UP000021369">
    <property type="component" value="Unassembled WGS sequence"/>
</dbReference>
<dbReference type="PROSITE" id="PS50853">
    <property type="entry name" value="FN3"/>
    <property type="match status" value="1"/>
</dbReference>
<keyword evidence="5" id="KW-1185">Reference proteome</keyword>
<feature type="domain" description="Dockerin" evidence="3">
    <location>
        <begin position="539"/>
        <end position="605"/>
    </location>
</feature>
<dbReference type="InterPro" id="IPR053139">
    <property type="entry name" value="Surface_bspA-like"/>
</dbReference>
<feature type="signal peptide" evidence="1">
    <location>
        <begin position="1"/>
        <end position="24"/>
    </location>
</feature>
<dbReference type="InterPro" id="IPR013783">
    <property type="entry name" value="Ig-like_fold"/>
</dbReference>
<comment type="caution">
    <text evidence="4">The sequence shown here is derived from an EMBL/GenBank/DDBJ whole genome shotgun (WGS) entry which is preliminary data.</text>
</comment>
<dbReference type="Pfam" id="PF00404">
    <property type="entry name" value="Dockerin_1"/>
    <property type="match status" value="1"/>
</dbReference>
<organism evidence="4 5">
    <name type="scientific">Ruminococcus albus SY3</name>
    <dbReference type="NCBI Taxonomy" id="1341156"/>
    <lineage>
        <taxon>Bacteria</taxon>
        <taxon>Bacillati</taxon>
        <taxon>Bacillota</taxon>
        <taxon>Clostridia</taxon>
        <taxon>Eubacteriales</taxon>
        <taxon>Oscillospiraceae</taxon>
        <taxon>Ruminococcus</taxon>
    </lineage>
</organism>
<dbReference type="AlphaFoldDB" id="A0A011VSN5"/>
<dbReference type="RefSeq" id="WP_037289163.1">
    <property type="nucleotide sequence ID" value="NZ_JEOB01000004.1"/>
</dbReference>
<gene>
    <name evidence="4" type="ORF">RASY3_13850</name>
</gene>
<dbReference type="GO" id="GO:0000272">
    <property type="term" value="P:polysaccharide catabolic process"/>
    <property type="evidence" value="ECO:0007669"/>
    <property type="project" value="InterPro"/>
</dbReference>
<name>A0A011VSN5_RUMAL</name>
<dbReference type="InterPro" id="IPR003961">
    <property type="entry name" value="FN3_dom"/>
</dbReference>
<evidence type="ECO:0000313" key="5">
    <source>
        <dbReference type="Proteomes" id="UP000021369"/>
    </source>
</evidence>
<dbReference type="PATRIC" id="fig|1341156.4.peg.3795"/>
<dbReference type="PANTHER" id="PTHR45661">
    <property type="entry name" value="SURFACE ANTIGEN"/>
    <property type="match status" value="1"/>
</dbReference>
<dbReference type="InterPro" id="IPR032675">
    <property type="entry name" value="LRR_dom_sf"/>
</dbReference>
<dbReference type="Pfam" id="PF13306">
    <property type="entry name" value="LRR_5"/>
    <property type="match status" value="2"/>
</dbReference>
<dbReference type="Gene3D" id="1.10.1330.10">
    <property type="entry name" value="Dockerin domain"/>
    <property type="match status" value="1"/>
</dbReference>
<feature type="domain" description="Fibronectin type-III" evidence="2">
    <location>
        <begin position="355"/>
        <end position="442"/>
    </location>
</feature>
<dbReference type="InterPro" id="IPR002105">
    <property type="entry name" value="Dockerin_1_rpt"/>
</dbReference>
<dbReference type="GO" id="GO:0004553">
    <property type="term" value="F:hydrolase activity, hydrolyzing O-glycosyl compounds"/>
    <property type="evidence" value="ECO:0007669"/>
    <property type="project" value="InterPro"/>
</dbReference>
<dbReference type="OrthoDB" id="1817954at2"/>
<dbReference type="PROSITE" id="PS00018">
    <property type="entry name" value="EF_HAND_1"/>
    <property type="match status" value="2"/>
</dbReference>
<keyword evidence="1" id="KW-0732">Signal</keyword>
<dbReference type="InterPro" id="IPR036116">
    <property type="entry name" value="FN3_sf"/>
</dbReference>
<dbReference type="InterPro" id="IPR026906">
    <property type="entry name" value="LRR_5"/>
</dbReference>
<dbReference type="EMBL" id="JEOB01000004">
    <property type="protein sequence ID" value="EXM37608.1"/>
    <property type="molecule type" value="Genomic_DNA"/>
</dbReference>
<reference evidence="4 5" key="1">
    <citation type="submission" date="2013-06" db="EMBL/GenBank/DDBJ databases">
        <title>Rumen cellulosomics: divergent fiber-degrading strategies revealed by comparative genome-wide analysis of six Ruminococcal strains.</title>
        <authorList>
            <person name="Dassa B."/>
            <person name="Borovok I."/>
            <person name="Lamed R."/>
            <person name="Flint H."/>
            <person name="Yeoman C.J."/>
            <person name="White B."/>
            <person name="Bayer E.A."/>
        </authorList>
    </citation>
    <scope>NUCLEOTIDE SEQUENCE [LARGE SCALE GENOMIC DNA]</scope>
    <source>
        <strain evidence="4 5">SY3</strain>
    </source>
</reference>
<dbReference type="InterPro" id="IPR036439">
    <property type="entry name" value="Dockerin_dom_sf"/>
</dbReference>
<dbReference type="SUPFAM" id="SSF63446">
    <property type="entry name" value="Type I dockerin domain"/>
    <property type="match status" value="1"/>
</dbReference>
<dbReference type="SMART" id="SM00060">
    <property type="entry name" value="FN3"/>
    <property type="match status" value="2"/>
</dbReference>
<dbReference type="PROSITE" id="PS51766">
    <property type="entry name" value="DOCKERIN"/>
    <property type="match status" value="1"/>
</dbReference>
<evidence type="ECO:0000259" key="2">
    <source>
        <dbReference type="PROSITE" id="PS50853"/>
    </source>
</evidence>
<sequence>MKKRIISGLAALAIVLSGSGAVVGNVVDLQFDIAASAESVASGTCGEKLTWSLDNEGTLTISGTGEMNNYVHSYDSDIGKGYSKSIKRVVIEEGVTSIGDNAFTTYCDGIADVTIPEGVTSIGAHAFEGCRLTSINLPDSVTSIGDFAFADCTKLKSVTIPRNVSSIGKNAFKSWFESDLESINVDPDNSYYSSVDGVMYNKDMTKLVAFPYGKTSVTLPDTLTSIDENTFCECEKLESVIIPNGVKSIGESAFDGCRKLKSVTIPESVESIGKNAFFDCSAMTSATLPKSNIKIGDYAIGYYYHLAEGYPWSPNFVQDGARVMENFKIYCYEGTSGEQYAKNNKIAYELREDIEPANPVVTYTPGDGCVTLKWKAVKGAEKYAVAVEVDGEWTIVENTSDTSFVLRNLKPGENYSVAVLSMFDSEWYDNYSNMITVTPYEKTPVYPIVTNTEYNKTYNQFMIHWSEVEGAEKYGVAVYIKGKWKIADQNIPATKTSFTSPKLTPGHKYTVAVCAKVNGNWQTDKIKSRAVTVTIDKGTTLSKGDVNGDGELTVTDVTKVAAHIKGKKLLSDDEKLRADVNGDGIINITDISKIAAHIKGEKLLS</sequence>
<proteinExistence type="predicted"/>
<evidence type="ECO:0000259" key="3">
    <source>
        <dbReference type="PROSITE" id="PS51766"/>
    </source>
</evidence>
<evidence type="ECO:0000313" key="4">
    <source>
        <dbReference type="EMBL" id="EXM37608.1"/>
    </source>
</evidence>
<feature type="chain" id="PRO_5038857982" evidence="1">
    <location>
        <begin position="25"/>
        <end position="605"/>
    </location>
</feature>
<dbReference type="CDD" id="cd14256">
    <property type="entry name" value="Dockerin_I"/>
    <property type="match status" value="1"/>
</dbReference>
<dbReference type="Gene3D" id="3.80.10.10">
    <property type="entry name" value="Ribonuclease Inhibitor"/>
    <property type="match status" value="1"/>
</dbReference>